<keyword evidence="2" id="KW-1185">Reference proteome</keyword>
<dbReference type="InParanoid" id="A0A286UWT9"/>
<evidence type="ECO:0000313" key="1">
    <source>
        <dbReference type="EMBL" id="PAV23925.1"/>
    </source>
</evidence>
<comment type="caution">
    <text evidence="1">The sequence shown here is derived from an EMBL/GenBank/DDBJ whole genome shotgun (WGS) entry which is preliminary data.</text>
</comment>
<name>A0A286UWT9_9AGAM</name>
<evidence type="ECO:0008006" key="3">
    <source>
        <dbReference type="Google" id="ProtNLM"/>
    </source>
</evidence>
<dbReference type="Gene3D" id="3.80.10.10">
    <property type="entry name" value="Ribonuclease Inhibitor"/>
    <property type="match status" value="1"/>
</dbReference>
<dbReference type="InterPro" id="IPR032675">
    <property type="entry name" value="LRR_dom_sf"/>
</dbReference>
<gene>
    <name evidence="1" type="ORF">PNOK_0099300</name>
</gene>
<protein>
    <recommendedName>
        <fullName evidence="3">F-box domain-containing protein</fullName>
    </recommendedName>
</protein>
<organism evidence="1 2">
    <name type="scientific">Pyrrhoderma noxium</name>
    <dbReference type="NCBI Taxonomy" id="2282107"/>
    <lineage>
        <taxon>Eukaryota</taxon>
        <taxon>Fungi</taxon>
        <taxon>Dikarya</taxon>
        <taxon>Basidiomycota</taxon>
        <taxon>Agaricomycotina</taxon>
        <taxon>Agaricomycetes</taxon>
        <taxon>Hymenochaetales</taxon>
        <taxon>Hymenochaetaceae</taxon>
        <taxon>Pyrrhoderma</taxon>
    </lineage>
</organism>
<dbReference type="SUPFAM" id="SSF52047">
    <property type="entry name" value="RNI-like"/>
    <property type="match status" value="1"/>
</dbReference>
<proteinExistence type="predicted"/>
<reference evidence="1 2" key="1">
    <citation type="journal article" date="2017" name="Mol. Ecol.">
        <title>Comparative and population genomic landscape of Phellinus noxius: A hypervariable fungus causing root rot in trees.</title>
        <authorList>
            <person name="Chung C.L."/>
            <person name="Lee T.J."/>
            <person name="Akiba M."/>
            <person name="Lee H.H."/>
            <person name="Kuo T.H."/>
            <person name="Liu D."/>
            <person name="Ke H.M."/>
            <person name="Yokoi T."/>
            <person name="Roa M.B."/>
            <person name="Lu M.J."/>
            <person name="Chang Y.Y."/>
            <person name="Ann P.J."/>
            <person name="Tsai J.N."/>
            <person name="Chen C.Y."/>
            <person name="Tzean S.S."/>
            <person name="Ota Y."/>
            <person name="Hattori T."/>
            <person name="Sahashi N."/>
            <person name="Liou R.F."/>
            <person name="Kikuchi T."/>
            <person name="Tsai I.J."/>
        </authorList>
    </citation>
    <scope>NUCLEOTIDE SEQUENCE [LARGE SCALE GENOMIC DNA]</scope>
    <source>
        <strain evidence="1 2">FFPRI411160</strain>
    </source>
</reference>
<dbReference type="Proteomes" id="UP000217199">
    <property type="component" value="Unassembled WGS sequence"/>
</dbReference>
<dbReference type="AlphaFoldDB" id="A0A286UWT9"/>
<dbReference type="EMBL" id="NBII01000001">
    <property type="protein sequence ID" value="PAV23925.1"/>
    <property type="molecule type" value="Genomic_DNA"/>
</dbReference>
<sequence>MDTSQRLVEVKRSSSALGEGPARTYILSLPNEILHWIFKLAIESEPYGRKKTLFVLMATTPRFRHILLYTSDFWTRLETEGEQYDWNTGLGQYLERSKAQANLDYSLNFSLLNPSQDAVKLLLRHQKRWERMDFYNLRRKHRRIVSDISSATELKRLWVTSSSAALLRNIVNTLSSQKLEHLRLIIDTIDIDALSIPILHALGRLSTLSHLSLTMPLGRIGKAKSQHKKEDKEDIGHVSLENLVDLDLSSPFCTRLLPSITAPKLVKASLSVRQSKDIKEIKNFLQRSQPPLQSLHIWIQGNDVFEHNTKQFEQLFELVPNLRSLTLSYTEKVLGNMDFKDLFLETESLLPKLTNLIFDISVEEASDAEIEEVVRIVKLRCTYSPNTKIQVQAGFLLEEFENGEYENLQFIFDPE</sequence>
<evidence type="ECO:0000313" key="2">
    <source>
        <dbReference type="Proteomes" id="UP000217199"/>
    </source>
</evidence>
<accession>A0A286UWT9</accession>